<feature type="compositionally biased region" description="Basic and acidic residues" evidence="1">
    <location>
        <begin position="20"/>
        <end position="38"/>
    </location>
</feature>
<comment type="caution">
    <text evidence="2">The sequence shown here is derived from an EMBL/GenBank/DDBJ whole genome shotgun (WGS) entry which is preliminary data.</text>
</comment>
<feature type="compositionally biased region" description="Basic and acidic residues" evidence="1">
    <location>
        <begin position="197"/>
        <end position="210"/>
    </location>
</feature>
<gene>
    <name evidence="2" type="ORF">GGX14DRAFT_561778</name>
</gene>
<keyword evidence="3" id="KW-1185">Reference proteome</keyword>
<evidence type="ECO:0000313" key="3">
    <source>
        <dbReference type="Proteomes" id="UP001219525"/>
    </source>
</evidence>
<reference evidence="2" key="1">
    <citation type="submission" date="2023-03" db="EMBL/GenBank/DDBJ databases">
        <title>Massive genome expansion in bonnet fungi (Mycena s.s.) driven by repeated elements and novel gene families across ecological guilds.</title>
        <authorList>
            <consortium name="Lawrence Berkeley National Laboratory"/>
            <person name="Harder C.B."/>
            <person name="Miyauchi S."/>
            <person name="Viragh M."/>
            <person name="Kuo A."/>
            <person name="Thoen E."/>
            <person name="Andreopoulos B."/>
            <person name="Lu D."/>
            <person name="Skrede I."/>
            <person name="Drula E."/>
            <person name="Henrissat B."/>
            <person name="Morin E."/>
            <person name="Kohler A."/>
            <person name="Barry K."/>
            <person name="LaButti K."/>
            <person name="Morin E."/>
            <person name="Salamov A."/>
            <person name="Lipzen A."/>
            <person name="Mereny Z."/>
            <person name="Hegedus B."/>
            <person name="Baldrian P."/>
            <person name="Stursova M."/>
            <person name="Weitz H."/>
            <person name="Taylor A."/>
            <person name="Grigoriev I.V."/>
            <person name="Nagy L.G."/>
            <person name="Martin F."/>
            <person name="Kauserud H."/>
        </authorList>
    </citation>
    <scope>NUCLEOTIDE SEQUENCE</scope>
    <source>
        <strain evidence="2">9144</strain>
    </source>
</reference>
<feature type="compositionally biased region" description="Acidic residues" evidence="1">
    <location>
        <begin position="214"/>
        <end position="226"/>
    </location>
</feature>
<sequence>MDSRHSQVSRTVCVAPPLRASREDIQVDVVQDRLEPGVKRPGTSASNNTGTSAFTGANASLSTPPTPTAAPPSTPPSPTFTTAARALVLSQKHRLLHLRLSALRKATDDLRRPQAHLCEHSALTQADIASRAQELLDDINFLYAGGAAHTGIYRSRLILRPLGYRHLRIAFGFPAGAIALCAAHYGKDHTTTLFSSSERDTDGSDIDPRQAIDVSDDEAEGEDKPV</sequence>
<evidence type="ECO:0000313" key="2">
    <source>
        <dbReference type="EMBL" id="KAJ7217257.1"/>
    </source>
</evidence>
<feature type="compositionally biased region" description="Pro residues" evidence="1">
    <location>
        <begin position="64"/>
        <end position="78"/>
    </location>
</feature>
<dbReference type="AlphaFoldDB" id="A0AAD6VNE0"/>
<name>A0AAD6VNE0_9AGAR</name>
<proteinExistence type="predicted"/>
<dbReference type="Proteomes" id="UP001219525">
    <property type="component" value="Unassembled WGS sequence"/>
</dbReference>
<feature type="region of interest" description="Disordered" evidence="1">
    <location>
        <begin position="194"/>
        <end position="226"/>
    </location>
</feature>
<protein>
    <submittedName>
        <fullName evidence="2">Uncharacterized protein</fullName>
    </submittedName>
</protein>
<accession>A0AAD6VNE0</accession>
<organism evidence="2 3">
    <name type="scientific">Mycena pura</name>
    <dbReference type="NCBI Taxonomy" id="153505"/>
    <lineage>
        <taxon>Eukaryota</taxon>
        <taxon>Fungi</taxon>
        <taxon>Dikarya</taxon>
        <taxon>Basidiomycota</taxon>
        <taxon>Agaricomycotina</taxon>
        <taxon>Agaricomycetes</taxon>
        <taxon>Agaricomycetidae</taxon>
        <taxon>Agaricales</taxon>
        <taxon>Marasmiineae</taxon>
        <taxon>Mycenaceae</taxon>
        <taxon>Mycena</taxon>
    </lineage>
</organism>
<evidence type="ECO:0000256" key="1">
    <source>
        <dbReference type="SAM" id="MobiDB-lite"/>
    </source>
</evidence>
<feature type="compositionally biased region" description="Polar residues" evidence="1">
    <location>
        <begin position="43"/>
        <end position="55"/>
    </location>
</feature>
<dbReference type="EMBL" id="JARJCW010000014">
    <property type="protein sequence ID" value="KAJ7217257.1"/>
    <property type="molecule type" value="Genomic_DNA"/>
</dbReference>
<feature type="region of interest" description="Disordered" evidence="1">
    <location>
        <begin position="17"/>
        <end position="78"/>
    </location>
</feature>